<dbReference type="SMART" id="SM00843">
    <property type="entry name" value="Ftsk_gamma"/>
    <property type="match status" value="1"/>
</dbReference>
<evidence type="ECO:0000313" key="3">
    <source>
        <dbReference type="EMBL" id="PRD63828.1"/>
    </source>
</evidence>
<evidence type="ECO:0000259" key="2">
    <source>
        <dbReference type="PROSITE" id="PS50056"/>
    </source>
</evidence>
<dbReference type="AlphaFoldDB" id="A0A2S9K057"/>
<dbReference type="InterPro" id="IPR000387">
    <property type="entry name" value="Tyr_Pase_dom"/>
</dbReference>
<dbReference type="SUPFAM" id="SSF52799">
    <property type="entry name" value="(Phosphotyrosine protein) phosphatases II"/>
    <property type="match status" value="1"/>
</dbReference>
<dbReference type="PROSITE" id="PS00383">
    <property type="entry name" value="TYR_PHOSPHATASE_1"/>
    <property type="match status" value="1"/>
</dbReference>
<dbReference type="PROSITE" id="PS50056">
    <property type="entry name" value="TYR_PHOSPHATASE_2"/>
    <property type="match status" value="1"/>
</dbReference>
<dbReference type="InterPro" id="IPR057023">
    <property type="entry name" value="PTP-SAK"/>
</dbReference>
<dbReference type="OrthoDB" id="196319at2"/>
<evidence type="ECO:0000313" key="4">
    <source>
        <dbReference type="Proteomes" id="UP000238589"/>
    </source>
</evidence>
<dbReference type="InterPro" id="IPR018541">
    <property type="entry name" value="Ftsk_gamma"/>
</dbReference>
<sequence>MTLTSEQIKTLLPAARKAILATQSARPAMLQRVLKLGWNAASDLMSQFEGELVSAPGPDGQRTILPRLLDLTHQVYPRNSYWVRPDSLMAGEYPGDRDPRSTQRKLADYLHQGLDAFLDLTEAGELRPYEDDLYTVASEAGINCAYRRMPIRDVDVPEQPGQMRAILDQIEQWRRQRRKVYVHCWGGVGRTGTVVGCYLVDYGLSGQAALEQLRLLWTRMSEDKRRRKPHTPETQAQRNYVLSWDDMADTLYEQEHPDDLV</sequence>
<dbReference type="GO" id="GO:0016791">
    <property type="term" value="F:phosphatase activity"/>
    <property type="evidence" value="ECO:0007669"/>
    <property type="project" value="UniProtKB-ARBA"/>
</dbReference>
<feature type="domain" description="Tyrosine specific protein phosphatases" evidence="2">
    <location>
        <begin position="164"/>
        <end position="228"/>
    </location>
</feature>
<dbReference type="InterPro" id="IPR029021">
    <property type="entry name" value="Prot-tyrosine_phosphatase-like"/>
</dbReference>
<comment type="caution">
    <text evidence="3">The sequence shown here is derived from an EMBL/GenBank/DDBJ whole genome shotgun (WGS) entry which is preliminary data.</text>
</comment>
<dbReference type="InterPro" id="IPR016130">
    <property type="entry name" value="Tyr_Pase_AS"/>
</dbReference>
<dbReference type="Pfam" id="PF22784">
    <property type="entry name" value="PTP-SAK"/>
    <property type="match status" value="1"/>
</dbReference>
<reference evidence="3 4" key="1">
    <citation type="submission" date="2018-03" db="EMBL/GenBank/DDBJ databases">
        <title>Comparative genomics illustrates the genes involved in a hyperalkaliphilic mechanisms of Serpentinomonas isolated from highly-alkaline calcium-rich serpentinized springs.</title>
        <authorList>
            <person name="Suzuki S."/>
            <person name="Ishii S."/>
            <person name="Walworth N."/>
            <person name="Bird L."/>
            <person name="Kuenen J.G."/>
            <person name="Nealson K.H."/>
        </authorList>
    </citation>
    <scope>NUCLEOTIDE SEQUENCE [LARGE SCALE GENOMIC DNA]</scope>
    <source>
        <strain evidence="3 4">P1</strain>
    </source>
</reference>
<accession>A0A2S9K057</accession>
<name>A0A2S9K057_9BURK</name>
<evidence type="ECO:0000256" key="1">
    <source>
        <dbReference type="ARBA" id="ARBA00022801"/>
    </source>
</evidence>
<protein>
    <recommendedName>
        <fullName evidence="2">Tyrosine specific protein phosphatases domain-containing protein</fullName>
    </recommendedName>
</protein>
<dbReference type="RefSeq" id="WP_105749834.1">
    <property type="nucleotide sequence ID" value="NZ_PVLQ01000148.1"/>
</dbReference>
<dbReference type="Gene3D" id="1.10.10.10">
    <property type="entry name" value="Winged helix-like DNA-binding domain superfamily/Winged helix DNA-binding domain"/>
    <property type="match status" value="1"/>
</dbReference>
<dbReference type="EMBL" id="PVLQ01000148">
    <property type="protein sequence ID" value="PRD63828.1"/>
    <property type="molecule type" value="Genomic_DNA"/>
</dbReference>
<dbReference type="InterPro" id="IPR036388">
    <property type="entry name" value="WH-like_DNA-bd_sf"/>
</dbReference>
<dbReference type="InterPro" id="IPR036390">
    <property type="entry name" value="WH_DNA-bd_sf"/>
</dbReference>
<dbReference type="PANTHER" id="PTHR23339">
    <property type="entry name" value="TYROSINE SPECIFIC PROTEIN PHOSPHATASE AND DUAL SPECIFICITY PROTEIN PHOSPHATASE"/>
    <property type="match status" value="1"/>
</dbReference>
<keyword evidence="4" id="KW-1185">Reference proteome</keyword>
<gene>
    <name evidence="3" type="ORF">C6P64_17640</name>
</gene>
<organism evidence="3 4">
    <name type="scientific">Malikia granosa</name>
    <dbReference type="NCBI Taxonomy" id="263067"/>
    <lineage>
        <taxon>Bacteria</taxon>
        <taxon>Pseudomonadati</taxon>
        <taxon>Pseudomonadota</taxon>
        <taxon>Betaproteobacteria</taxon>
        <taxon>Burkholderiales</taxon>
        <taxon>Comamonadaceae</taxon>
        <taxon>Malikia</taxon>
    </lineage>
</organism>
<dbReference type="Proteomes" id="UP000238589">
    <property type="component" value="Unassembled WGS sequence"/>
</dbReference>
<dbReference type="SUPFAM" id="SSF46785">
    <property type="entry name" value="Winged helix' DNA-binding domain"/>
    <property type="match status" value="1"/>
</dbReference>
<dbReference type="InterPro" id="IPR050561">
    <property type="entry name" value="PTP"/>
</dbReference>
<keyword evidence="1" id="KW-0378">Hydrolase</keyword>
<proteinExistence type="predicted"/>
<dbReference type="Gene3D" id="3.90.190.10">
    <property type="entry name" value="Protein tyrosine phosphatase superfamily"/>
    <property type="match status" value="1"/>
</dbReference>